<comment type="caution">
    <text evidence="2">The sequence shown here is derived from an EMBL/GenBank/DDBJ whole genome shotgun (WGS) entry which is preliminary data.</text>
</comment>
<protein>
    <recommendedName>
        <fullName evidence="1">MAM domain-containing protein</fullName>
    </recommendedName>
</protein>
<organism evidence="2 3">
    <name type="scientific">Sinanodonta woodiana</name>
    <name type="common">Chinese pond mussel</name>
    <name type="synonym">Anodonta woodiana</name>
    <dbReference type="NCBI Taxonomy" id="1069815"/>
    <lineage>
        <taxon>Eukaryota</taxon>
        <taxon>Metazoa</taxon>
        <taxon>Spiralia</taxon>
        <taxon>Lophotrochozoa</taxon>
        <taxon>Mollusca</taxon>
        <taxon>Bivalvia</taxon>
        <taxon>Autobranchia</taxon>
        <taxon>Heteroconchia</taxon>
        <taxon>Palaeoheterodonta</taxon>
        <taxon>Unionida</taxon>
        <taxon>Unionoidea</taxon>
        <taxon>Unionidae</taxon>
        <taxon>Unioninae</taxon>
        <taxon>Sinanodonta</taxon>
    </lineage>
</organism>
<dbReference type="InterPro" id="IPR000998">
    <property type="entry name" value="MAM_dom"/>
</dbReference>
<dbReference type="PANTHER" id="PTHR23282">
    <property type="entry name" value="APICAL ENDOSOMAL GLYCOPROTEIN PRECURSOR"/>
    <property type="match status" value="1"/>
</dbReference>
<sequence length="106" mass="12063">MSSPNQINAVRLLSNPLKQPHTCLIFWYSMYESDVQNLKVFIKPNASTKVEIWNKTGNMLTVWNEARAEFSYNGVFRLKFEGKKESPGHMALDDISVTEVCPGNPI</sequence>
<dbReference type="Gene3D" id="2.60.120.200">
    <property type="match status" value="1"/>
</dbReference>
<reference evidence="2 3" key="1">
    <citation type="submission" date="2024-11" db="EMBL/GenBank/DDBJ databases">
        <title>Chromosome-level genome assembly of the freshwater bivalve Anodonta woodiana.</title>
        <authorList>
            <person name="Chen X."/>
        </authorList>
    </citation>
    <scope>NUCLEOTIDE SEQUENCE [LARGE SCALE GENOMIC DNA]</scope>
    <source>
        <strain evidence="2">MN2024</strain>
        <tissue evidence="2">Gills</tissue>
    </source>
</reference>
<keyword evidence="3" id="KW-1185">Reference proteome</keyword>
<dbReference type="PANTHER" id="PTHR23282:SF101">
    <property type="entry name" value="MAM DOMAIN-CONTAINING PROTEIN"/>
    <property type="match status" value="1"/>
</dbReference>
<evidence type="ECO:0000313" key="2">
    <source>
        <dbReference type="EMBL" id="KAL3835892.1"/>
    </source>
</evidence>
<dbReference type="Pfam" id="PF00629">
    <property type="entry name" value="MAM"/>
    <property type="match status" value="1"/>
</dbReference>
<dbReference type="InterPro" id="IPR051560">
    <property type="entry name" value="MAM_domain-containing"/>
</dbReference>
<dbReference type="SUPFAM" id="SSF49899">
    <property type="entry name" value="Concanavalin A-like lectins/glucanases"/>
    <property type="match status" value="1"/>
</dbReference>
<evidence type="ECO:0000259" key="1">
    <source>
        <dbReference type="PROSITE" id="PS50060"/>
    </source>
</evidence>
<dbReference type="InterPro" id="IPR013320">
    <property type="entry name" value="ConA-like_dom_sf"/>
</dbReference>
<dbReference type="EMBL" id="JBJQND010000018">
    <property type="protein sequence ID" value="KAL3835892.1"/>
    <property type="molecule type" value="Genomic_DNA"/>
</dbReference>
<accession>A0ABD3TFU5</accession>
<dbReference type="PROSITE" id="PS50060">
    <property type="entry name" value="MAM_2"/>
    <property type="match status" value="1"/>
</dbReference>
<evidence type="ECO:0000313" key="3">
    <source>
        <dbReference type="Proteomes" id="UP001634394"/>
    </source>
</evidence>
<dbReference type="Proteomes" id="UP001634394">
    <property type="component" value="Unassembled WGS sequence"/>
</dbReference>
<name>A0ABD3TFU5_SINWO</name>
<dbReference type="AlphaFoldDB" id="A0ABD3TFU5"/>
<proteinExistence type="predicted"/>
<gene>
    <name evidence="2" type="ORF">ACJMK2_021353</name>
</gene>
<feature type="domain" description="MAM" evidence="1">
    <location>
        <begin position="1"/>
        <end position="103"/>
    </location>
</feature>